<gene>
    <name evidence="1" type="primary">lef-9</name>
    <name evidence="1" type="ORF">TONV_131</name>
</gene>
<reference evidence="1 2" key="1">
    <citation type="journal article" date="2015" name="J. Virol.">
        <title>The genome of the nucleopolyhedrosis-causing virus from Tipula oleracea sheds new light on the Nudiviridae family.</title>
        <authorList>
            <person name="Bezier A."/>
            <person name="Theze J."/>
            <person name="Gavory F."/>
            <person name="Gaillard J."/>
            <person name="Poulain J."/>
            <person name="Drezen J.M."/>
            <person name="Herniou E.A."/>
        </authorList>
    </citation>
    <scope>NUCLEOTIDE SEQUENCE [LARGE SCALE GENOMIC DNA]</scope>
    <source>
        <strain evidence="1">35</strain>
    </source>
</reference>
<dbReference type="Gene3D" id="2.40.40.20">
    <property type="match status" value="1"/>
</dbReference>
<sequence length="535" mass="63310">MFSESESNREILNQQQSQLNDEVAPLFYAIQYNISNVTTKNTLSIYCCELHDFIVKHNFNFYICMFCRLNSEPKCIKCKIFDKSVEVFITYDSTLAYILPQPSIYSKRNFAFFKSFIEKISYFERNKDKNVYTGKRERKNIDKKQYSVFEQKKYYYMTFMVRNFRGGSLTKQTTGKYSHIRGNILGTVVNGIRATLTVNSSLEPHKIQINRIIYDQLNLAIPLVIVNRDPSINSRCIYVCEVEPFDNLDDSTIHLNSFILNGLHADQDGDDINLYYIEKESENPSYLMISAMYEWYRNSWHIGFRHDMMYKCRYSFSQYHRYILYKYNKELNKISPFWNSLERYRKRKYAYAMELGCSTHRSECDEFIQTLINFCNILDDKILTYDELTTGIGSLKTIIDSGSKGSDIHLQVYLKELLTPQTKQEIVLNKKRKKNNTDENILNIKKQKIVEKSFKQQSIDGFNKYINSSKEISTMGQRQFSLLFTFQNISLFQNDIYINENIIFKDVNISSFFSMLLYQPNSVEFLFDSFMDNEL</sequence>
<evidence type="ECO:0000313" key="2">
    <source>
        <dbReference type="Proteomes" id="UP000201058"/>
    </source>
</evidence>
<evidence type="ECO:0000313" key="1">
    <source>
        <dbReference type="EMBL" id="AJD20191.1"/>
    </source>
</evidence>
<dbReference type="RefSeq" id="YP_009116778.1">
    <property type="nucleotide sequence ID" value="NC_026242.1"/>
</dbReference>
<organism evidence="1 2">
    <name type="scientific">Tipula oleracea nudivirus</name>
    <dbReference type="NCBI Taxonomy" id="1546257"/>
    <lineage>
        <taxon>Viruses</taxon>
        <taxon>Viruses incertae sedis</taxon>
        <taxon>Naldaviricetes</taxon>
        <taxon>Lefavirales</taxon>
        <taxon>Nudiviridae</taxon>
        <taxon>Deltanudivirus</taxon>
        <taxon>Deltanudivirus tipoleraceae</taxon>
    </lineage>
</organism>
<dbReference type="KEGG" id="vg:22921845"/>
<accession>A0A0B4VGI1</accession>
<dbReference type="OrthoDB" id="31763at10239"/>
<name>A0A0B4VGI1_9VIRU</name>
<dbReference type="SUPFAM" id="SSF64484">
    <property type="entry name" value="beta and beta-prime subunits of DNA dependent RNA-polymerase"/>
    <property type="match status" value="1"/>
</dbReference>
<keyword evidence="2" id="KW-1185">Reference proteome</keyword>
<dbReference type="Proteomes" id="UP000201058">
    <property type="component" value="Segment"/>
</dbReference>
<protein>
    <submittedName>
        <fullName evidence="1">LEF-9</fullName>
    </submittedName>
</protein>
<dbReference type="EMBL" id="KM610234">
    <property type="protein sequence ID" value="AJD20191.1"/>
    <property type="molecule type" value="Genomic_DNA"/>
</dbReference>
<proteinExistence type="predicted"/>
<dbReference type="GeneID" id="22921845"/>